<dbReference type="InterPro" id="IPR049734">
    <property type="entry name" value="NudC-like_C"/>
</dbReference>
<comment type="cofactor">
    <cofactor evidence="2">
        <name>Zn(2+)</name>
        <dbReference type="ChEBI" id="CHEBI:29105"/>
    </cofactor>
</comment>
<dbReference type="GO" id="GO:0019677">
    <property type="term" value="P:NAD+ catabolic process"/>
    <property type="evidence" value="ECO:0007669"/>
    <property type="project" value="TreeGrafter"/>
</dbReference>
<proteinExistence type="inferred from homology"/>
<evidence type="ECO:0000313" key="12">
    <source>
        <dbReference type="Proteomes" id="UP000282211"/>
    </source>
</evidence>
<evidence type="ECO:0000256" key="2">
    <source>
        <dbReference type="ARBA" id="ARBA00001947"/>
    </source>
</evidence>
<dbReference type="SUPFAM" id="SSF55811">
    <property type="entry name" value="Nudix"/>
    <property type="match status" value="1"/>
</dbReference>
<gene>
    <name evidence="11" type="ORF">DES40_1853</name>
</gene>
<evidence type="ECO:0000256" key="5">
    <source>
        <dbReference type="ARBA" id="ARBA00022723"/>
    </source>
</evidence>
<dbReference type="InterPro" id="IPR015797">
    <property type="entry name" value="NUDIX_hydrolase-like_dom_sf"/>
</dbReference>
<comment type="catalytic activity">
    <reaction evidence="9">
        <text>a 5'-end NAD(+)-phospho-ribonucleoside in mRNA + H2O = a 5'-end phospho-adenosine-phospho-ribonucleoside in mRNA + beta-nicotinamide D-ribonucleotide + 2 H(+)</text>
        <dbReference type="Rhea" id="RHEA:60876"/>
        <dbReference type="Rhea" id="RHEA-COMP:15698"/>
        <dbReference type="Rhea" id="RHEA-COMP:15719"/>
        <dbReference type="ChEBI" id="CHEBI:14649"/>
        <dbReference type="ChEBI" id="CHEBI:15377"/>
        <dbReference type="ChEBI" id="CHEBI:15378"/>
        <dbReference type="ChEBI" id="CHEBI:144029"/>
        <dbReference type="ChEBI" id="CHEBI:144051"/>
    </reaction>
    <physiologicalReaction direction="left-to-right" evidence="9">
        <dbReference type="Rhea" id="RHEA:60877"/>
    </physiologicalReaction>
</comment>
<evidence type="ECO:0000256" key="1">
    <source>
        <dbReference type="ARBA" id="ARBA00001946"/>
    </source>
</evidence>
<name>A0A420WDV5_9PROT</name>
<dbReference type="Gene3D" id="3.90.79.10">
    <property type="entry name" value="Nucleoside Triphosphate Pyrophosphohydrolase"/>
    <property type="match status" value="1"/>
</dbReference>
<dbReference type="FunCoup" id="A0A420WDV5">
    <property type="interactions" value="270"/>
</dbReference>
<evidence type="ECO:0000256" key="4">
    <source>
        <dbReference type="ARBA" id="ARBA00012381"/>
    </source>
</evidence>
<dbReference type="Proteomes" id="UP000282211">
    <property type="component" value="Unassembled WGS sequence"/>
</dbReference>
<dbReference type="Pfam" id="PF00293">
    <property type="entry name" value="NUDIX"/>
    <property type="match status" value="1"/>
</dbReference>
<dbReference type="Pfam" id="PF09296">
    <property type="entry name" value="NUDIX-like"/>
    <property type="match status" value="1"/>
</dbReference>
<evidence type="ECO:0000256" key="9">
    <source>
        <dbReference type="ARBA" id="ARBA00023679"/>
    </source>
</evidence>
<keyword evidence="7" id="KW-0460">Magnesium</keyword>
<protein>
    <recommendedName>
        <fullName evidence="4">NAD(+) diphosphatase</fullName>
        <ecNumber evidence="4">3.6.1.22</ecNumber>
    </recommendedName>
</protein>
<dbReference type="InterPro" id="IPR015375">
    <property type="entry name" value="NADH_PPase-like_N"/>
</dbReference>
<comment type="similarity">
    <text evidence="3">Belongs to the Nudix hydrolase family. NudC subfamily.</text>
</comment>
<dbReference type="PANTHER" id="PTHR42904">
    <property type="entry name" value="NUDIX HYDROLASE, NUDC SUBFAMILY"/>
    <property type="match status" value="1"/>
</dbReference>
<evidence type="ECO:0000256" key="6">
    <source>
        <dbReference type="ARBA" id="ARBA00022801"/>
    </source>
</evidence>
<dbReference type="EMBL" id="RBII01000002">
    <property type="protein sequence ID" value="RKQ69072.1"/>
    <property type="molecule type" value="Genomic_DNA"/>
</dbReference>
<accession>A0A420WDV5</accession>
<evidence type="ECO:0000259" key="10">
    <source>
        <dbReference type="PROSITE" id="PS51462"/>
    </source>
</evidence>
<evidence type="ECO:0000256" key="3">
    <source>
        <dbReference type="ARBA" id="ARBA00009595"/>
    </source>
</evidence>
<dbReference type="EC" id="3.6.1.22" evidence="4"/>
<dbReference type="Gene3D" id="3.90.79.20">
    <property type="match status" value="1"/>
</dbReference>
<sequence>MTFTDIMPFAGSPLDFCETKRSPEELQHYMALPAARAILFHKGKPAVGQDGKAIRVHPSELIGQNLLDPHIIFMGLDGNRPIFAANLAKDDAITLESDFQSIREIGGRLDSETLALFGRAKSIFDWHKDHMCCAKCGAQCSPADGGHKRVCPRPECQAEHFPRVNPVVIMLVVKDDKVLLGRGPGWPEGFMSTLAGFVSPGETIEEATAREVLEEAGIRTKNHRYIASQPWPFPSQLMIGVICEAENTDIQVNPDELEDAQWFSRDEVAAVFAKTGNAFRRPPRIAIAHQLLKHWLQEGL</sequence>
<dbReference type="PANTHER" id="PTHR42904:SF6">
    <property type="entry name" value="NAD-CAPPED RNA HYDROLASE NUDT12"/>
    <property type="match status" value="1"/>
</dbReference>
<reference evidence="11 12" key="1">
    <citation type="submission" date="2018-10" db="EMBL/GenBank/DDBJ databases">
        <title>Genomic Encyclopedia of Type Strains, Phase IV (KMG-IV): sequencing the most valuable type-strain genomes for metagenomic binning, comparative biology and taxonomic classification.</title>
        <authorList>
            <person name="Goeker M."/>
        </authorList>
    </citation>
    <scope>NUCLEOTIDE SEQUENCE [LARGE SCALE GENOMIC DNA]</scope>
    <source>
        <strain evidence="11 12">DSM 22008</strain>
    </source>
</reference>
<dbReference type="AlphaFoldDB" id="A0A420WDV5"/>
<comment type="cofactor">
    <cofactor evidence="1">
        <name>Mg(2+)</name>
        <dbReference type="ChEBI" id="CHEBI:18420"/>
    </cofactor>
</comment>
<dbReference type="CDD" id="cd03429">
    <property type="entry name" value="NUDIX_NADH_pyrophosphatase_Nudt13"/>
    <property type="match status" value="1"/>
</dbReference>
<comment type="caution">
    <text evidence="11">The sequence shown here is derived from an EMBL/GenBank/DDBJ whole genome shotgun (WGS) entry which is preliminary data.</text>
</comment>
<keyword evidence="5" id="KW-0479">Metal-binding</keyword>
<evidence type="ECO:0000256" key="7">
    <source>
        <dbReference type="ARBA" id="ARBA00022842"/>
    </source>
</evidence>
<organism evidence="11 12">
    <name type="scientific">Litorimonas taeanensis</name>
    <dbReference type="NCBI Taxonomy" id="568099"/>
    <lineage>
        <taxon>Bacteria</taxon>
        <taxon>Pseudomonadati</taxon>
        <taxon>Pseudomonadota</taxon>
        <taxon>Alphaproteobacteria</taxon>
        <taxon>Maricaulales</taxon>
        <taxon>Robiginitomaculaceae</taxon>
    </lineage>
</organism>
<dbReference type="InterPro" id="IPR050241">
    <property type="entry name" value="NAD-cap_RNA_hydrolase_NudC"/>
</dbReference>
<keyword evidence="8" id="KW-0520">NAD</keyword>
<dbReference type="RefSeq" id="WP_121101125.1">
    <property type="nucleotide sequence ID" value="NZ_RBII01000002.1"/>
</dbReference>
<dbReference type="PROSITE" id="PS51462">
    <property type="entry name" value="NUDIX"/>
    <property type="match status" value="1"/>
</dbReference>
<evidence type="ECO:0000313" key="11">
    <source>
        <dbReference type="EMBL" id="RKQ69072.1"/>
    </source>
</evidence>
<keyword evidence="12" id="KW-1185">Reference proteome</keyword>
<dbReference type="GO" id="GO:0046872">
    <property type="term" value="F:metal ion binding"/>
    <property type="evidence" value="ECO:0007669"/>
    <property type="project" value="UniProtKB-KW"/>
</dbReference>
<keyword evidence="6" id="KW-0378">Hydrolase</keyword>
<dbReference type="GO" id="GO:0006742">
    <property type="term" value="P:NADP+ catabolic process"/>
    <property type="evidence" value="ECO:0007669"/>
    <property type="project" value="TreeGrafter"/>
</dbReference>
<dbReference type="GO" id="GO:0005829">
    <property type="term" value="C:cytosol"/>
    <property type="evidence" value="ECO:0007669"/>
    <property type="project" value="TreeGrafter"/>
</dbReference>
<evidence type="ECO:0000256" key="8">
    <source>
        <dbReference type="ARBA" id="ARBA00023027"/>
    </source>
</evidence>
<dbReference type="NCBIfam" id="NF001299">
    <property type="entry name" value="PRK00241.1"/>
    <property type="match status" value="1"/>
</dbReference>
<dbReference type="InterPro" id="IPR000086">
    <property type="entry name" value="NUDIX_hydrolase_dom"/>
</dbReference>
<dbReference type="GO" id="GO:0035529">
    <property type="term" value="F:NADH pyrophosphatase activity"/>
    <property type="evidence" value="ECO:0007669"/>
    <property type="project" value="TreeGrafter"/>
</dbReference>
<dbReference type="InParanoid" id="A0A420WDV5"/>
<feature type="domain" description="Nudix hydrolase" evidence="10">
    <location>
        <begin position="162"/>
        <end position="286"/>
    </location>
</feature>
<dbReference type="OrthoDB" id="9791656at2"/>